<evidence type="ECO:0000256" key="4">
    <source>
        <dbReference type="ARBA" id="ARBA00023280"/>
    </source>
</evidence>
<dbReference type="InterPro" id="IPR006755">
    <property type="entry name" value="Virus_P0"/>
</dbReference>
<protein>
    <submittedName>
        <fullName evidence="5">P0 protein</fullName>
    </submittedName>
</protein>
<accession>A0AA96PTS3</accession>
<proteinExistence type="predicted"/>
<name>A0AA96PTS3_9VIRU</name>
<evidence type="ECO:0000256" key="3">
    <source>
        <dbReference type="ARBA" id="ARBA00022632"/>
    </source>
</evidence>
<keyword evidence="4" id="KW-0899">Viral immunoevasion</keyword>
<reference evidence="5" key="1">
    <citation type="submission" date="2023-08" db="EMBL/GenBank/DDBJ databases">
        <authorList>
            <person name="Igori D."/>
            <person name="Kim S.E."/>
            <person name="Kwon J.-A."/>
            <person name="Park Y.C."/>
            <person name="Moon J.S."/>
        </authorList>
    </citation>
    <scope>NUCLEOTIDE SEQUENCE</scope>
    <source>
        <strain evidence="5">Seongju</strain>
    </source>
</reference>
<dbReference type="GO" id="GO:0016032">
    <property type="term" value="P:viral process"/>
    <property type="evidence" value="ECO:0007669"/>
    <property type="project" value="InterPro"/>
</dbReference>
<dbReference type="EMBL" id="OR453957">
    <property type="protein sequence ID" value="WNV26855.1"/>
    <property type="molecule type" value="Genomic_RNA"/>
</dbReference>
<dbReference type="Pfam" id="PF04662">
    <property type="entry name" value="Luteo_PO"/>
    <property type="match status" value="1"/>
</dbReference>
<sequence>MFFFNISTQGQFLIHSDDENYPLLDELEPLTFLSLVNTPLERYNPANILLTDDPALCYKIYNEYRFPFYYTVLHMLPLLLCRHVTATGFVISAPKSMLLPYIRWSIALGFFPKLDVYAGYFSITPTANGTESSYRTHLHRVVTDRVATNIVRRPEYVVQNGSAFYRNIAILTLSELSREDRLNSRILPVETGADLAYRLLSDCHMLVDICGEVYNAGVRSFVARHLEHLVAKGMPMDIWEFTIVGNCLPPEIYLQGSYLQKSLQE</sequence>
<evidence type="ECO:0000256" key="2">
    <source>
        <dbReference type="ARBA" id="ARBA00022581"/>
    </source>
</evidence>
<evidence type="ECO:0000256" key="1">
    <source>
        <dbReference type="ARBA" id="ARBA00022463"/>
    </source>
</evidence>
<keyword evidence="2" id="KW-0945">Host-virus interaction</keyword>
<organism evidence="5">
    <name type="scientific">Chrysanthemum virus D</name>
    <dbReference type="NCBI Taxonomy" id="3078488"/>
    <lineage>
        <taxon>Viruses</taxon>
        <taxon>Riboviria</taxon>
        <taxon>Orthornavirae</taxon>
        <taxon>Pisuviricota</taxon>
        <taxon>Pisoniviricetes</taxon>
        <taxon>Sobelivirales</taxon>
        <taxon>Solemoviridae</taxon>
        <taxon>Polerovirus</taxon>
    </lineage>
</organism>
<keyword evidence="3" id="KW-1090">Inhibition of host innate immune response by virus</keyword>
<keyword evidence="1" id="KW-0941">Suppressor of RNA silencing</keyword>
<evidence type="ECO:0000313" key="5">
    <source>
        <dbReference type="EMBL" id="WNV26855.1"/>
    </source>
</evidence>
<gene>
    <name evidence="5" type="primary">P0</name>
</gene>
<dbReference type="GO" id="GO:0052170">
    <property type="term" value="P:symbiont-mediated suppression of host innate immune response"/>
    <property type="evidence" value="ECO:0007669"/>
    <property type="project" value="UniProtKB-KW"/>
</dbReference>